<evidence type="ECO:0000259" key="5">
    <source>
        <dbReference type="Pfam" id="PF01625"/>
    </source>
</evidence>
<dbReference type="NCBIfam" id="TIGR00401">
    <property type="entry name" value="msrA"/>
    <property type="match status" value="1"/>
</dbReference>
<gene>
    <name evidence="4" type="primary">msrA</name>
    <name evidence="6" type="ORF">B0682_07110</name>
</gene>
<comment type="similarity">
    <text evidence="4">Belongs to the MsrA Met sulfoxide reductase family.</text>
</comment>
<evidence type="ECO:0000256" key="2">
    <source>
        <dbReference type="ARBA" id="ARBA00047806"/>
    </source>
</evidence>
<accession>A0A1T0CDG6</accession>
<dbReference type="Proteomes" id="UP000191094">
    <property type="component" value="Unassembled WGS sequence"/>
</dbReference>
<dbReference type="GO" id="GO:0033744">
    <property type="term" value="F:L-methionine:thioredoxin-disulfide S-oxidoreductase activity"/>
    <property type="evidence" value="ECO:0007669"/>
    <property type="project" value="RHEA"/>
</dbReference>
<comment type="catalytic activity">
    <reaction evidence="2 4">
        <text>L-methionyl-[protein] + [thioredoxin]-disulfide + H2O = L-methionyl-(S)-S-oxide-[protein] + [thioredoxin]-dithiol</text>
        <dbReference type="Rhea" id="RHEA:14217"/>
        <dbReference type="Rhea" id="RHEA-COMP:10698"/>
        <dbReference type="Rhea" id="RHEA-COMP:10700"/>
        <dbReference type="Rhea" id="RHEA-COMP:12313"/>
        <dbReference type="Rhea" id="RHEA-COMP:12315"/>
        <dbReference type="ChEBI" id="CHEBI:15377"/>
        <dbReference type="ChEBI" id="CHEBI:16044"/>
        <dbReference type="ChEBI" id="CHEBI:29950"/>
        <dbReference type="ChEBI" id="CHEBI:44120"/>
        <dbReference type="ChEBI" id="CHEBI:50058"/>
        <dbReference type="EC" id="1.8.4.11"/>
    </reaction>
</comment>
<name>A0A1T0CDG6_9GAMM</name>
<dbReference type="PANTHER" id="PTHR43774">
    <property type="entry name" value="PEPTIDE METHIONINE SULFOXIDE REDUCTASE"/>
    <property type="match status" value="1"/>
</dbReference>
<keyword evidence="7" id="KW-1185">Reference proteome</keyword>
<keyword evidence="1 4" id="KW-0560">Oxidoreductase</keyword>
<comment type="catalytic activity">
    <reaction evidence="3 4">
        <text>[thioredoxin]-disulfide + L-methionine + H2O = L-methionine (S)-S-oxide + [thioredoxin]-dithiol</text>
        <dbReference type="Rhea" id="RHEA:19993"/>
        <dbReference type="Rhea" id="RHEA-COMP:10698"/>
        <dbReference type="Rhea" id="RHEA-COMP:10700"/>
        <dbReference type="ChEBI" id="CHEBI:15377"/>
        <dbReference type="ChEBI" id="CHEBI:29950"/>
        <dbReference type="ChEBI" id="CHEBI:50058"/>
        <dbReference type="ChEBI" id="CHEBI:57844"/>
        <dbReference type="ChEBI" id="CHEBI:58772"/>
        <dbReference type="EC" id="1.8.4.11"/>
    </reaction>
</comment>
<evidence type="ECO:0000313" key="7">
    <source>
        <dbReference type="Proteomes" id="UP000191094"/>
    </source>
</evidence>
<organism evidence="6 7">
    <name type="scientific">Lwoffella lincolnii</name>
    <dbReference type="NCBI Taxonomy" id="90241"/>
    <lineage>
        <taxon>Bacteria</taxon>
        <taxon>Pseudomonadati</taxon>
        <taxon>Pseudomonadota</taxon>
        <taxon>Gammaproteobacteria</taxon>
        <taxon>Moraxellales</taxon>
        <taxon>Moraxellaceae</taxon>
        <taxon>Lwoffella</taxon>
    </lineage>
</organism>
<dbReference type="STRING" id="90241.B0682_07110"/>
<evidence type="ECO:0000256" key="3">
    <source>
        <dbReference type="ARBA" id="ARBA00048782"/>
    </source>
</evidence>
<dbReference type="RefSeq" id="WP_078307775.1">
    <property type="nucleotide sequence ID" value="NZ_CP147511.1"/>
</dbReference>
<proteinExistence type="inferred from homology"/>
<feature type="active site" evidence="4">
    <location>
        <position position="10"/>
    </location>
</feature>
<evidence type="ECO:0000313" key="6">
    <source>
        <dbReference type="EMBL" id="OOS20382.1"/>
    </source>
</evidence>
<evidence type="ECO:0000256" key="1">
    <source>
        <dbReference type="ARBA" id="ARBA00023002"/>
    </source>
</evidence>
<dbReference type="PANTHER" id="PTHR43774:SF1">
    <property type="entry name" value="PEPTIDE METHIONINE SULFOXIDE REDUCTASE MSRA 2"/>
    <property type="match status" value="1"/>
</dbReference>
<dbReference type="OrthoDB" id="4174719at2"/>
<dbReference type="SUPFAM" id="SSF55068">
    <property type="entry name" value="Peptide methionine sulfoxide reductase"/>
    <property type="match status" value="1"/>
</dbReference>
<dbReference type="GO" id="GO:0008113">
    <property type="term" value="F:peptide-methionine (S)-S-oxide reductase activity"/>
    <property type="evidence" value="ECO:0007669"/>
    <property type="project" value="UniProtKB-UniRule"/>
</dbReference>
<dbReference type="InterPro" id="IPR036509">
    <property type="entry name" value="Met_Sox_Rdtase_MsrA_sf"/>
</dbReference>
<dbReference type="EC" id="1.8.4.11" evidence="4"/>
<dbReference type="Gene3D" id="3.30.1060.10">
    <property type="entry name" value="Peptide methionine sulphoxide reductase MsrA"/>
    <property type="match status" value="1"/>
</dbReference>
<reference evidence="6 7" key="1">
    <citation type="submission" date="2017-02" db="EMBL/GenBank/DDBJ databases">
        <title>Draft genome sequence of Moraxella lincolnii CCUG 9405T type strain.</title>
        <authorList>
            <person name="Salva-Serra F."/>
            <person name="Engstrom-Jakobsson H."/>
            <person name="Thorell K."/>
            <person name="Jaen-Luchoro D."/>
            <person name="Gonzales-Siles L."/>
            <person name="Karlsson R."/>
            <person name="Yazdan S."/>
            <person name="Boulund F."/>
            <person name="Johnning A."/>
            <person name="Engstrand L."/>
            <person name="Kristiansson E."/>
            <person name="Moore E."/>
        </authorList>
    </citation>
    <scope>NUCLEOTIDE SEQUENCE [LARGE SCALE GENOMIC DNA]</scope>
    <source>
        <strain evidence="6 7">CCUG 9405</strain>
    </source>
</reference>
<dbReference type="AlphaFoldDB" id="A0A1T0CDG6"/>
<dbReference type="HAMAP" id="MF_01401">
    <property type="entry name" value="MsrA"/>
    <property type="match status" value="1"/>
</dbReference>
<evidence type="ECO:0000256" key="4">
    <source>
        <dbReference type="HAMAP-Rule" id="MF_01401"/>
    </source>
</evidence>
<comment type="function">
    <text evidence="4">Has an important function as a repair enzyme for proteins that have been inactivated by oxidation. Catalyzes the reversible oxidation-reduction of methionine sulfoxide in proteins to methionine.</text>
</comment>
<sequence length="172" mass="18977">MQSIILGGGCFWCTESVFRQVKGISQVTSGYAGGDADTANYKAVCGGDTGHIEVIKVQFDDAIISLQTILDIFFTIHDPTTQDRQGNDVGRQYASVVFYADDEQKAVVNHTIAKLKEDGIAIVTEVYSAPTFYPAEEYHQDFFSKNPSQGYCNLVIPPKLAKLRGHYAQWLA</sequence>
<feature type="domain" description="Peptide methionine sulphoxide reductase MsrA" evidence="5">
    <location>
        <begin position="4"/>
        <end position="153"/>
    </location>
</feature>
<dbReference type="Pfam" id="PF01625">
    <property type="entry name" value="PMSR"/>
    <property type="match status" value="1"/>
</dbReference>
<protein>
    <recommendedName>
        <fullName evidence="4">Peptide methionine sulfoxide reductase MsrA</fullName>
        <shortName evidence="4">Protein-methionine-S-oxide reductase</shortName>
        <ecNumber evidence="4">1.8.4.11</ecNumber>
    </recommendedName>
    <alternativeName>
        <fullName evidence="4">Peptide-methionine (S)-S-oxide reductase</fullName>
        <shortName evidence="4">Peptide Met(O) reductase</shortName>
    </alternativeName>
</protein>
<dbReference type="EMBL" id="MUYT01000008">
    <property type="protein sequence ID" value="OOS20382.1"/>
    <property type="molecule type" value="Genomic_DNA"/>
</dbReference>
<dbReference type="InterPro" id="IPR002569">
    <property type="entry name" value="Met_Sox_Rdtase_MsrA_dom"/>
</dbReference>
<comment type="caution">
    <text evidence="6">The sequence shown here is derived from an EMBL/GenBank/DDBJ whole genome shotgun (WGS) entry which is preliminary data.</text>
</comment>